<feature type="region of interest" description="Disordered" evidence="2">
    <location>
        <begin position="1113"/>
        <end position="1303"/>
    </location>
</feature>
<evidence type="ECO:0000259" key="3">
    <source>
        <dbReference type="Pfam" id="PF15246"/>
    </source>
</evidence>
<feature type="region of interest" description="Disordered" evidence="2">
    <location>
        <begin position="2002"/>
        <end position="2022"/>
    </location>
</feature>
<feature type="compositionally biased region" description="Basic and acidic residues" evidence="2">
    <location>
        <begin position="2002"/>
        <end position="2015"/>
    </location>
</feature>
<feature type="region of interest" description="Disordered" evidence="2">
    <location>
        <begin position="1"/>
        <end position="21"/>
    </location>
</feature>
<name>A0AAV1HP33_XYRNO</name>
<feature type="compositionally biased region" description="Acidic residues" evidence="2">
    <location>
        <begin position="292"/>
        <end position="304"/>
    </location>
</feature>
<feature type="compositionally biased region" description="Polar residues" evidence="2">
    <location>
        <begin position="1149"/>
        <end position="1163"/>
    </location>
</feature>
<feature type="compositionally biased region" description="Polar residues" evidence="2">
    <location>
        <begin position="1843"/>
        <end position="1856"/>
    </location>
</feature>
<dbReference type="Pfam" id="PF15246">
    <property type="entry name" value="NCKAP5"/>
    <property type="match status" value="1"/>
</dbReference>
<feature type="compositionally biased region" description="Low complexity" evidence="2">
    <location>
        <begin position="1222"/>
        <end position="1233"/>
    </location>
</feature>
<evidence type="ECO:0000256" key="1">
    <source>
        <dbReference type="SAM" id="Coils"/>
    </source>
</evidence>
<feature type="compositionally biased region" description="Polar residues" evidence="2">
    <location>
        <begin position="1396"/>
        <end position="1412"/>
    </location>
</feature>
<feature type="region of interest" description="Disordered" evidence="2">
    <location>
        <begin position="690"/>
        <end position="790"/>
    </location>
</feature>
<organism evidence="4 5">
    <name type="scientific">Xyrichtys novacula</name>
    <name type="common">Pearly razorfish</name>
    <name type="synonym">Hemipteronotus novacula</name>
    <dbReference type="NCBI Taxonomy" id="13765"/>
    <lineage>
        <taxon>Eukaryota</taxon>
        <taxon>Metazoa</taxon>
        <taxon>Chordata</taxon>
        <taxon>Craniata</taxon>
        <taxon>Vertebrata</taxon>
        <taxon>Euteleostomi</taxon>
        <taxon>Actinopterygii</taxon>
        <taxon>Neopterygii</taxon>
        <taxon>Teleostei</taxon>
        <taxon>Neoteleostei</taxon>
        <taxon>Acanthomorphata</taxon>
        <taxon>Eupercaria</taxon>
        <taxon>Labriformes</taxon>
        <taxon>Labridae</taxon>
        <taxon>Xyrichtys</taxon>
    </lineage>
</organism>
<dbReference type="GO" id="GO:0001578">
    <property type="term" value="P:microtubule bundle formation"/>
    <property type="evidence" value="ECO:0007669"/>
    <property type="project" value="TreeGrafter"/>
</dbReference>
<feature type="coiled-coil region" evidence="1">
    <location>
        <begin position="143"/>
        <end position="246"/>
    </location>
</feature>
<dbReference type="InterPro" id="IPR032769">
    <property type="entry name" value="NCKAP5_C"/>
</dbReference>
<feature type="compositionally biased region" description="Polar residues" evidence="2">
    <location>
        <begin position="935"/>
        <end position="961"/>
    </location>
</feature>
<keyword evidence="1" id="KW-0175">Coiled coil</keyword>
<feature type="domain" description="Nck-associated protein 5 C-terminal" evidence="3">
    <location>
        <begin position="1558"/>
        <end position="1806"/>
    </location>
</feature>
<evidence type="ECO:0000256" key="2">
    <source>
        <dbReference type="SAM" id="MobiDB-lite"/>
    </source>
</evidence>
<feature type="compositionally biased region" description="Polar residues" evidence="2">
    <location>
        <begin position="1076"/>
        <end position="1085"/>
    </location>
</feature>
<feature type="compositionally biased region" description="Polar residues" evidence="2">
    <location>
        <begin position="1500"/>
        <end position="1514"/>
    </location>
</feature>
<evidence type="ECO:0000313" key="4">
    <source>
        <dbReference type="EMBL" id="CAJ1087400.1"/>
    </source>
</evidence>
<feature type="compositionally biased region" description="Polar residues" evidence="2">
    <location>
        <begin position="1457"/>
        <end position="1473"/>
    </location>
</feature>
<accession>A0AAV1HP33</accession>
<feature type="compositionally biased region" description="Polar residues" evidence="2">
    <location>
        <begin position="1797"/>
        <end position="1808"/>
    </location>
</feature>
<sequence>MAPPLSVHAGETVGSASSANLQTETDASCSLIGRLPRTLDNPGRFRSGAEGDSVMLGNRASLLAEKSGQVGLVPSAVWRGLEKQKEAEAEGLSGLGRRAGSSGEIWPGALASQVCGSPQGREGMNRHLERREHLKRLSLDGGLPEYMDANKCIDELLKQLEEERRNVRREKLAVARLQREVARSKSEGTMREKLIHELEEERRLRLESEKRLREVTEESELGRAQMVSLQQQFSRMEETVRSLLQNQGVLEQTAVDTVDIMKAYKDKLSEEVRKQHDGPEENGALPATQTEPDSENADPDASQSEEDKDKTKPLLERLKALEEQNSALALENESQREQYERCLDEVANQVVQALLTQKDLREECLKLRTRVFDLEQQNRALSVLFQQRIKPASDLLLQKLHSRIMDLSAADLLLEPERSKAFLLSRNTESPSNEVQLNGKAGLPVAKCLSQLSLTVPAPVYPRSSCSSSELSLSSACSEFSSGSYTWNDGRSGGKMSSLTWEKRLSLGSSAPSNICDPMEEQQPTRRKESHILEGLRKLQRRKHRSSSFSSKVSKSGYKDCMNSNEGIYSLGIKSSSKGVSKPAHVGRSLAACGKKFSYDSDDADDELAHSSRGDNIPTKDNWFYCKRLSHSISDSLCSWEGTQDSTGGGGCDGNTGPVTTQPLGYDSKERPEKLMSFINSFLPEGGRKSAFSKPSKLHYNPPEPEAPNHLSDVEDPEEPKSESSDIRMSFNQPADQAERDSKRLSRDAAKLLKQRWLGRDQGRTQSADGRPRPFSLLKEPKGAKSSQSEESILTIFDAEGEPIELCAQKLTPDAGPRTDPQGTKVVPNYAELIHKERPTRQKPANTRNYSVLESPEKPSEYQVRVSKLSSSREGSAERLSMPLTPQRKLIKPPSSRPMKGHSIPPMNDSAGTKSAGSKIPGRSKPVGSPLKVSKGTTTEVSNSGNSGPPSQDKSPSSPTVKLSRFIKAPGTCSQSPKAVNSKLHSKVEWNKGSSSSSPHLPRKHLEYADNGEQPTRDKHCEPSKNKLRSPSPPPPPGRTTSLLIRPNYEGSPQAHKTWVAQPSTPTTVRGPPPSYQTSLLPNMQSTLPIKDKDCLDMDAGYGTALAPQKLVDKTSQHLQKSPAMTQTPTKGTSKKITAKDYLPPANSGCAQETENAPKSSKNVPPPYSALRGSSFQNSFANKRGPTQENVHNTVQKTSISLPISIQDSPQDKTEPQNGKAIVSPPSSVITSPNTEKASKTRIPMGFKAFLKSPPSHKSGPPVPGKQEKDHINSVSKETVTSTAAPQYDSLPPPYSADPPPKIPNMEVKVEVQSRLVQEEVQVAVVPEEGDACDGGKRGSQLFSRSISITTKPHLKPALGMNGAKARSQSFSTNYIEKPNVNSLDGPGKIRTQIITNSGERGNSLSRQTSLEVPSVGSADSPVHSPRTRLSHYGGMTGSSSHNILPEKTSKPGSKGETPQGTGKGETVSSPSQKEARSLPISDKTGLKNGRKPAKVASHPQFQPSSSSAYCSENQVRETGGTAMTPNEPDFSREVKTQTESPSKAPDTEEKKISPTACTIEEKVMMGIEENLQKCQEQEKVAASEAKQKTGPSLANWFGLRKSKLPALSGKKADSPKGKDEKKELKIGSVLGGKQTKSDKKKDKRQKDGQEVQNLSEMNNKLSSIMDHCNNQMGQIASQIQCTTAFIGKDQFVKELLGRTAVKGNSLAASPPGISSPKKHGEMKGDMEICTDDTATLLMTQKINLRAENEEGRIPDTACQDHMIGSGCQMRTLDSGIGTFPLPDSVTRASSRHIPKSESSPDAVTAGSSELDREPPRSHPDPSQPDVKVPSLPKSRLHAPTSLGHSLSDPTVTCSSDRQDTQRRLPKLAASDAIRTKRLSLGAPRVNISTEDREKETERKVKNKDHDAPGERVLQVCTYSGSSSDSEAEPEGSSLGSPQRTLVYRAKKSDSVDHNEDTLKRSSLEKPLSIMDYYQHDVFSHLEKDSRRISQYNLLHRESSLDGRAGDRLSKESPLEKTSISANQSGSLDFSLESLNKLNHSSSSSGSLFPDTGSGSRRGDCLVDAGKSAEDCCKLDELSSSSFSSKPGADPVGSLSDSLYDSFSSCTSQGSNDV</sequence>
<protein>
    <submittedName>
        <fullName evidence="4">Nck-associated protein 5-like</fullName>
    </submittedName>
</protein>
<feature type="region of interest" description="Disordered" evidence="2">
    <location>
        <begin position="2041"/>
        <end position="2060"/>
    </location>
</feature>
<feature type="compositionally biased region" description="Basic and acidic residues" evidence="2">
    <location>
        <begin position="523"/>
        <end position="537"/>
    </location>
</feature>
<feature type="compositionally biased region" description="Polar residues" evidence="2">
    <location>
        <begin position="1273"/>
        <end position="1285"/>
    </location>
</feature>
<feature type="compositionally biased region" description="Basic and acidic residues" evidence="2">
    <location>
        <begin position="1890"/>
        <end position="1910"/>
    </location>
</feature>
<dbReference type="Proteomes" id="UP001178508">
    <property type="component" value="Chromosome 24"/>
</dbReference>
<dbReference type="EMBL" id="OY660887">
    <property type="protein sequence ID" value="CAJ1087400.1"/>
    <property type="molecule type" value="Genomic_DNA"/>
</dbReference>
<feature type="compositionally biased region" description="Basic and acidic residues" evidence="2">
    <location>
        <begin position="1576"/>
        <end position="1588"/>
    </location>
</feature>
<feature type="coiled-coil region" evidence="1">
    <location>
        <begin position="318"/>
        <end position="377"/>
    </location>
</feature>
<feature type="compositionally biased region" description="Basic and acidic residues" evidence="2">
    <location>
        <begin position="737"/>
        <end position="751"/>
    </location>
</feature>
<gene>
    <name evidence="4" type="ORF">XNOV1_A030326</name>
</gene>
<feature type="compositionally biased region" description="Basic and acidic residues" evidence="2">
    <location>
        <begin position="1810"/>
        <end position="1820"/>
    </location>
</feature>
<feature type="compositionally biased region" description="Basic and acidic residues" evidence="2">
    <location>
        <begin position="1636"/>
        <end position="1650"/>
    </location>
</feature>
<feature type="compositionally biased region" description="Basic and acidic residues" evidence="2">
    <location>
        <begin position="1611"/>
        <end position="1626"/>
    </location>
</feature>
<feature type="compositionally biased region" description="Pro residues" evidence="2">
    <location>
        <begin position="1291"/>
        <end position="1303"/>
    </location>
</feature>
<feature type="compositionally biased region" description="Basic and acidic residues" evidence="2">
    <location>
        <begin position="270"/>
        <end position="279"/>
    </location>
</feature>
<dbReference type="PANTHER" id="PTHR21740">
    <property type="entry name" value="NCK-ASSOCIATED PROTEIN 5"/>
    <property type="match status" value="1"/>
</dbReference>
<feature type="compositionally biased region" description="Polar residues" evidence="2">
    <location>
        <begin position="1172"/>
        <end position="1209"/>
    </location>
</feature>
<feature type="compositionally biased region" description="Polar residues" evidence="2">
    <location>
        <begin position="1117"/>
        <end position="1136"/>
    </location>
</feature>
<dbReference type="InterPro" id="IPR026163">
    <property type="entry name" value="Nckap5l"/>
</dbReference>
<dbReference type="GO" id="GO:0035371">
    <property type="term" value="C:microtubule plus-end"/>
    <property type="evidence" value="ECO:0007669"/>
    <property type="project" value="TreeGrafter"/>
</dbReference>
<feature type="compositionally biased region" description="Basic and acidic residues" evidence="2">
    <location>
        <begin position="1947"/>
        <end position="1960"/>
    </location>
</feature>
<feature type="region of interest" description="Disordered" evidence="2">
    <location>
        <begin position="1775"/>
        <end position="1960"/>
    </location>
</feature>
<feature type="region of interest" description="Disordered" evidence="2">
    <location>
        <begin position="834"/>
        <end position="1085"/>
    </location>
</feature>
<feature type="region of interest" description="Disordered" evidence="2">
    <location>
        <begin position="270"/>
        <end position="310"/>
    </location>
</feature>
<proteinExistence type="predicted"/>
<dbReference type="PANTHER" id="PTHR21740:SF0">
    <property type="entry name" value="NCK-ASSOCIATED PROTEIN 5"/>
    <property type="match status" value="1"/>
</dbReference>
<feature type="region of interest" description="Disordered" evidence="2">
    <location>
        <begin position="1576"/>
        <end position="1655"/>
    </location>
</feature>
<feature type="region of interest" description="Disordered" evidence="2">
    <location>
        <begin position="512"/>
        <end position="555"/>
    </location>
</feature>
<keyword evidence="5" id="KW-1185">Reference proteome</keyword>
<dbReference type="GO" id="GO:0007019">
    <property type="term" value="P:microtubule depolymerization"/>
    <property type="evidence" value="ECO:0007669"/>
    <property type="project" value="TreeGrafter"/>
</dbReference>
<feature type="region of interest" description="Disordered" evidence="2">
    <location>
        <begin position="1396"/>
        <end position="1557"/>
    </location>
</feature>
<feature type="region of interest" description="Disordered" evidence="2">
    <location>
        <begin position="644"/>
        <end position="667"/>
    </location>
</feature>
<feature type="compositionally biased region" description="Polar residues" evidence="2">
    <location>
        <begin position="843"/>
        <end position="852"/>
    </location>
</feature>
<reference evidence="4" key="1">
    <citation type="submission" date="2023-08" db="EMBL/GenBank/DDBJ databases">
        <authorList>
            <person name="Alioto T."/>
            <person name="Alioto T."/>
            <person name="Gomez Garrido J."/>
        </authorList>
    </citation>
    <scope>NUCLEOTIDE SEQUENCE</scope>
</reference>
<evidence type="ECO:0000313" key="5">
    <source>
        <dbReference type="Proteomes" id="UP001178508"/>
    </source>
</evidence>
<feature type="compositionally biased region" description="Basic and acidic residues" evidence="2">
    <location>
        <begin position="1015"/>
        <end position="1025"/>
    </location>
</feature>